<dbReference type="RefSeq" id="WP_088471657.1">
    <property type="nucleotide sequence ID" value="NZ_NISJ01000002.1"/>
</dbReference>
<accession>A0A246K3Y4</accession>
<dbReference type="GO" id="GO:0016989">
    <property type="term" value="F:sigma factor antagonist activity"/>
    <property type="evidence" value="ECO:0007669"/>
    <property type="project" value="TreeGrafter"/>
</dbReference>
<organism evidence="2 3">
    <name type="scientific">Sphingopyxis witflariensis</name>
    <dbReference type="NCBI Taxonomy" id="173675"/>
    <lineage>
        <taxon>Bacteria</taxon>
        <taxon>Pseudomonadati</taxon>
        <taxon>Pseudomonadota</taxon>
        <taxon>Alphaproteobacteria</taxon>
        <taxon>Sphingomonadales</taxon>
        <taxon>Sphingomonadaceae</taxon>
        <taxon>Sphingopyxis</taxon>
    </lineage>
</organism>
<reference evidence="2 3" key="1">
    <citation type="journal article" date="2002" name="Int. J. Syst. Evol. Microbiol.">
        <title>Sphingopyxis witflariensis sp. nov., isolated from activated sludge.</title>
        <authorList>
            <person name="Kampfer P."/>
            <person name="Witzenberger R."/>
            <person name="Denner E.B."/>
            <person name="Busse H.J."/>
            <person name="Neef A."/>
        </authorList>
    </citation>
    <scope>NUCLEOTIDE SEQUENCE [LARGE SCALE GENOMIC DNA]</scope>
    <source>
        <strain evidence="2 3">DSM 14551</strain>
    </source>
</reference>
<dbReference type="PANTHER" id="PTHR30273:SF2">
    <property type="entry name" value="PROTEIN FECR"/>
    <property type="match status" value="1"/>
</dbReference>
<dbReference type="PIRSF" id="PIRSF018266">
    <property type="entry name" value="FecR"/>
    <property type="match status" value="1"/>
</dbReference>
<dbReference type="OrthoDB" id="9798846at2"/>
<feature type="domain" description="FecR protein" evidence="1">
    <location>
        <begin position="104"/>
        <end position="194"/>
    </location>
</feature>
<dbReference type="PANTHER" id="PTHR30273">
    <property type="entry name" value="PERIPLASMIC SIGNAL SENSOR AND SIGMA FACTOR ACTIVATOR FECR-RELATED"/>
    <property type="match status" value="1"/>
</dbReference>
<dbReference type="AlphaFoldDB" id="A0A246K3Y4"/>
<protein>
    <submittedName>
        <fullName evidence="2">Iron dicitrate transport regulator FecR</fullName>
    </submittedName>
</protein>
<evidence type="ECO:0000259" key="1">
    <source>
        <dbReference type="Pfam" id="PF04773"/>
    </source>
</evidence>
<dbReference type="EMBL" id="NISJ01000002">
    <property type="protein sequence ID" value="OWR00169.1"/>
    <property type="molecule type" value="Genomic_DNA"/>
</dbReference>
<dbReference type="InterPro" id="IPR006860">
    <property type="entry name" value="FecR"/>
</dbReference>
<name>A0A246K3Y4_9SPHN</name>
<evidence type="ECO:0000313" key="2">
    <source>
        <dbReference type="EMBL" id="OWR00169.1"/>
    </source>
</evidence>
<dbReference type="Proteomes" id="UP000197097">
    <property type="component" value="Unassembled WGS sequence"/>
</dbReference>
<comment type="caution">
    <text evidence="2">The sequence shown here is derived from an EMBL/GenBank/DDBJ whole genome shotgun (WGS) entry which is preliminary data.</text>
</comment>
<sequence>MNSKDTLLQDEASRWVARMGRSDWGDAHEADLANWLAQNPRGQGELLMAQAAWISCDPETIALGQPPVTTPSWSRRRIMLAGSAAAMAASIFGLVFYNASVSGYATEVGEVRRVALADGSTAAINTDSRIAVNFDKGHRNVRLDRGEVWFQVKHDRARPFVVEAGPVRVRAVGTAFSVRRRGNGADIIVTEGVVAAWTDANANEPVSARAGTQLFMPDTPGRQRPVAIEASAASSLSWRSGQIELVARPLADAAAEFNRYNRRKIVIHDPTIANEEVDGIFRTDDPEGFATAVHDILGVPVRTSGDGEITLGRK</sequence>
<evidence type="ECO:0000313" key="3">
    <source>
        <dbReference type="Proteomes" id="UP000197097"/>
    </source>
</evidence>
<proteinExistence type="predicted"/>
<dbReference type="Pfam" id="PF04773">
    <property type="entry name" value="FecR"/>
    <property type="match status" value="1"/>
</dbReference>
<keyword evidence="3" id="KW-1185">Reference proteome</keyword>
<gene>
    <name evidence="2" type="ORF">CDQ91_05190</name>
</gene>
<dbReference type="Gene3D" id="2.60.120.1440">
    <property type="match status" value="1"/>
</dbReference>
<dbReference type="InterPro" id="IPR012373">
    <property type="entry name" value="Ferrdict_sens_TM"/>
</dbReference>